<reference evidence="2 3" key="1">
    <citation type="submission" date="2016-11" db="EMBL/GenBank/DDBJ databases">
        <authorList>
            <person name="Jaros S."/>
            <person name="Januszkiewicz K."/>
            <person name="Wedrychowicz H."/>
        </authorList>
    </citation>
    <scope>NUCLEOTIDE SEQUENCE [LARGE SCALE GENOMIC DNA]</scope>
    <source>
        <strain evidence="2 3">DSM 18231</strain>
    </source>
</reference>
<feature type="compositionally biased region" description="Pro residues" evidence="1">
    <location>
        <begin position="32"/>
        <end position="41"/>
    </location>
</feature>
<dbReference type="AlphaFoldDB" id="A0A1M5MRW7"/>
<dbReference type="EMBL" id="FQXA01000002">
    <property type="protein sequence ID" value="SHG79802.1"/>
    <property type="molecule type" value="Genomic_DNA"/>
</dbReference>
<protein>
    <submittedName>
        <fullName evidence="2">Uncharacterized protein</fullName>
    </submittedName>
</protein>
<evidence type="ECO:0000256" key="1">
    <source>
        <dbReference type="SAM" id="MobiDB-lite"/>
    </source>
</evidence>
<proteinExistence type="predicted"/>
<gene>
    <name evidence="2" type="ORF">SAMN02744645_1440</name>
</gene>
<feature type="region of interest" description="Disordered" evidence="1">
    <location>
        <begin position="1"/>
        <end position="47"/>
    </location>
</feature>
<sequence>MTDKMKQGQTEQRGINEGLNVNPGRTTNVMPKSPPPSPPPAKKSNDS</sequence>
<dbReference type="Proteomes" id="UP000184000">
    <property type="component" value="Unassembled WGS sequence"/>
</dbReference>
<evidence type="ECO:0000313" key="3">
    <source>
        <dbReference type="Proteomes" id="UP000184000"/>
    </source>
</evidence>
<name>A0A1M5MRW7_9GAMM</name>
<accession>A0A1M5MRW7</accession>
<organism evidence="2 3">
    <name type="scientific">Stutzerimonas xanthomarina DSM 18231</name>
    <dbReference type="NCBI Taxonomy" id="1403346"/>
    <lineage>
        <taxon>Bacteria</taxon>
        <taxon>Pseudomonadati</taxon>
        <taxon>Pseudomonadota</taxon>
        <taxon>Gammaproteobacteria</taxon>
        <taxon>Pseudomonadales</taxon>
        <taxon>Pseudomonadaceae</taxon>
        <taxon>Stutzerimonas</taxon>
    </lineage>
</organism>
<evidence type="ECO:0000313" key="2">
    <source>
        <dbReference type="EMBL" id="SHG79802.1"/>
    </source>
</evidence>